<dbReference type="Gene3D" id="3.90.1590.10">
    <property type="entry name" value="glutathione-dependent formaldehyde- activating enzyme (gfa)"/>
    <property type="match status" value="1"/>
</dbReference>
<gene>
    <name evidence="6" type="ORF">DBW64_02040</name>
</gene>
<comment type="similarity">
    <text evidence="1">Belongs to the Gfa family.</text>
</comment>
<evidence type="ECO:0000256" key="2">
    <source>
        <dbReference type="ARBA" id="ARBA00022723"/>
    </source>
</evidence>
<dbReference type="Pfam" id="PF04828">
    <property type="entry name" value="GFA"/>
    <property type="match status" value="1"/>
</dbReference>
<dbReference type="PANTHER" id="PTHR33337:SF40">
    <property type="entry name" value="CENP-V_GFA DOMAIN-CONTAINING PROTEIN-RELATED"/>
    <property type="match status" value="1"/>
</dbReference>
<keyword evidence="3" id="KW-0862">Zinc</keyword>
<keyword evidence="2" id="KW-0479">Metal-binding</keyword>
<evidence type="ECO:0000256" key="4">
    <source>
        <dbReference type="ARBA" id="ARBA00023239"/>
    </source>
</evidence>
<sequence length="135" mass="14736">MITGSCLCGQLSYELDETKTEAALHCHCKDCQKVTGSGKATIVMLPRESVKLSGEHKLYKSRGTDGSHVGRGFCPICGSQMLTFVEEIPNHVFVKAGTMDDSSWVKPEANCWHESESTWSPVDAALTSFDRNPPA</sequence>
<dbReference type="InterPro" id="IPR006913">
    <property type="entry name" value="CENP-V/GFA"/>
</dbReference>
<dbReference type="SUPFAM" id="SSF51316">
    <property type="entry name" value="Mss4-like"/>
    <property type="match status" value="1"/>
</dbReference>
<reference evidence="6 7" key="1">
    <citation type="journal article" date="2018" name="Microbiome">
        <title>Fine metagenomic profile of the Mediterranean stratified and mixed water columns revealed by assembly and recruitment.</title>
        <authorList>
            <person name="Haro-Moreno J.M."/>
            <person name="Lopez-Perez M."/>
            <person name="De La Torre J.R."/>
            <person name="Picazo A."/>
            <person name="Camacho A."/>
            <person name="Rodriguez-Valera F."/>
        </authorList>
    </citation>
    <scope>NUCLEOTIDE SEQUENCE [LARGE SCALE GENOMIC DNA]</scope>
    <source>
        <strain evidence="6">MED-G50</strain>
    </source>
</reference>
<dbReference type="PANTHER" id="PTHR33337">
    <property type="entry name" value="GFA DOMAIN-CONTAINING PROTEIN"/>
    <property type="match status" value="1"/>
</dbReference>
<feature type="domain" description="CENP-V/GFA" evidence="5">
    <location>
        <begin position="2"/>
        <end position="113"/>
    </location>
</feature>
<evidence type="ECO:0000259" key="5">
    <source>
        <dbReference type="PROSITE" id="PS51891"/>
    </source>
</evidence>
<protein>
    <submittedName>
        <fullName evidence="6">GFA family protein</fullName>
    </submittedName>
</protein>
<dbReference type="AlphaFoldDB" id="A0A368EKF8"/>
<dbReference type="Proteomes" id="UP000252289">
    <property type="component" value="Unassembled WGS sequence"/>
</dbReference>
<dbReference type="GO" id="GO:0046872">
    <property type="term" value="F:metal ion binding"/>
    <property type="evidence" value="ECO:0007669"/>
    <property type="project" value="UniProtKB-KW"/>
</dbReference>
<evidence type="ECO:0000256" key="3">
    <source>
        <dbReference type="ARBA" id="ARBA00022833"/>
    </source>
</evidence>
<evidence type="ECO:0000256" key="1">
    <source>
        <dbReference type="ARBA" id="ARBA00005495"/>
    </source>
</evidence>
<comment type="caution">
    <text evidence="6">The sequence shown here is derived from an EMBL/GenBank/DDBJ whole genome shotgun (WGS) entry which is preliminary data.</text>
</comment>
<name>A0A368EKF8_9PROT</name>
<dbReference type="PROSITE" id="PS51891">
    <property type="entry name" value="CENP_V_GFA"/>
    <property type="match status" value="1"/>
</dbReference>
<accession>A0A368EKF8</accession>
<evidence type="ECO:0000313" key="6">
    <source>
        <dbReference type="EMBL" id="RCL85049.1"/>
    </source>
</evidence>
<keyword evidence="4" id="KW-0456">Lyase</keyword>
<dbReference type="EMBL" id="QOQK01000005">
    <property type="protein sequence ID" value="RCL85049.1"/>
    <property type="molecule type" value="Genomic_DNA"/>
</dbReference>
<dbReference type="GO" id="GO:0016846">
    <property type="term" value="F:carbon-sulfur lyase activity"/>
    <property type="evidence" value="ECO:0007669"/>
    <property type="project" value="InterPro"/>
</dbReference>
<organism evidence="6 7">
    <name type="scientific">PS1 clade bacterium</name>
    <dbReference type="NCBI Taxonomy" id="2175152"/>
    <lineage>
        <taxon>Bacteria</taxon>
        <taxon>Pseudomonadati</taxon>
        <taxon>Pseudomonadota</taxon>
        <taxon>Alphaproteobacteria</taxon>
        <taxon>PS1 clade</taxon>
    </lineage>
</organism>
<evidence type="ECO:0000313" key="7">
    <source>
        <dbReference type="Proteomes" id="UP000252289"/>
    </source>
</evidence>
<dbReference type="InterPro" id="IPR011057">
    <property type="entry name" value="Mss4-like_sf"/>
</dbReference>
<proteinExistence type="inferred from homology"/>